<feature type="region of interest" description="Disordered" evidence="1">
    <location>
        <begin position="1"/>
        <end position="65"/>
    </location>
</feature>
<dbReference type="RefSeq" id="WP_229741619.1">
    <property type="nucleotide sequence ID" value="NZ_BMEQ01000005.1"/>
</dbReference>
<dbReference type="Pfam" id="PF20088">
    <property type="entry name" value="DUF6480"/>
    <property type="match status" value="1"/>
</dbReference>
<feature type="compositionally biased region" description="Acidic residues" evidence="1">
    <location>
        <begin position="1"/>
        <end position="10"/>
    </location>
</feature>
<protein>
    <submittedName>
        <fullName evidence="3">Uncharacterized protein</fullName>
    </submittedName>
</protein>
<evidence type="ECO:0000313" key="4">
    <source>
        <dbReference type="Proteomes" id="UP000638848"/>
    </source>
</evidence>
<proteinExistence type="predicted"/>
<feature type="compositionally biased region" description="Basic and acidic residues" evidence="1">
    <location>
        <begin position="13"/>
        <end position="36"/>
    </location>
</feature>
<evidence type="ECO:0000313" key="3">
    <source>
        <dbReference type="EMBL" id="GGG51980.1"/>
    </source>
</evidence>
<feature type="transmembrane region" description="Helical" evidence="2">
    <location>
        <begin position="75"/>
        <end position="99"/>
    </location>
</feature>
<dbReference type="Proteomes" id="UP000638848">
    <property type="component" value="Unassembled WGS sequence"/>
</dbReference>
<keyword evidence="2" id="KW-0812">Transmembrane</keyword>
<reference evidence="3" key="1">
    <citation type="journal article" date="2014" name="Int. J. Syst. Evol. Microbiol.">
        <title>Complete genome sequence of Corynebacterium casei LMG S-19264T (=DSM 44701T), isolated from a smear-ripened cheese.</title>
        <authorList>
            <consortium name="US DOE Joint Genome Institute (JGI-PGF)"/>
            <person name="Walter F."/>
            <person name="Albersmeier A."/>
            <person name="Kalinowski J."/>
            <person name="Ruckert C."/>
        </authorList>
    </citation>
    <scope>NUCLEOTIDE SEQUENCE</scope>
    <source>
        <strain evidence="3">CGMCC 1.12187</strain>
    </source>
</reference>
<reference evidence="3" key="2">
    <citation type="submission" date="2020-09" db="EMBL/GenBank/DDBJ databases">
        <authorList>
            <person name="Sun Q."/>
            <person name="Zhou Y."/>
        </authorList>
    </citation>
    <scope>NUCLEOTIDE SEQUENCE</scope>
    <source>
        <strain evidence="3">CGMCC 1.12187</strain>
    </source>
</reference>
<dbReference type="EMBL" id="BMEQ01000005">
    <property type="protein sequence ID" value="GGG51980.1"/>
    <property type="molecule type" value="Genomic_DNA"/>
</dbReference>
<keyword evidence="2" id="KW-1133">Transmembrane helix</keyword>
<dbReference type="InterPro" id="IPR045512">
    <property type="entry name" value="DUF6480"/>
</dbReference>
<evidence type="ECO:0000256" key="2">
    <source>
        <dbReference type="SAM" id="Phobius"/>
    </source>
</evidence>
<keyword evidence="2" id="KW-0472">Membrane</keyword>
<dbReference type="AlphaFoldDB" id="A0A917GNP6"/>
<organism evidence="3 4">
    <name type="scientific">Kocuria dechangensis</name>
    <dbReference type="NCBI Taxonomy" id="1176249"/>
    <lineage>
        <taxon>Bacteria</taxon>
        <taxon>Bacillati</taxon>
        <taxon>Actinomycetota</taxon>
        <taxon>Actinomycetes</taxon>
        <taxon>Micrococcales</taxon>
        <taxon>Micrococcaceae</taxon>
        <taxon>Kocuria</taxon>
    </lineage>
</organism>
<keyword evidence="4" id="KW-1185">Reference proteome</keyword>
<accession>A0A917GNP6</accession>
<evidence type="ECO:0000256" key="1">
    <source>
        <dbReference type="SAM" id="MobiDB-lite"/>
    </source>
</evidence>
<comment type="caution">
    <text evidence="3">The sequence shown here is derived from an EMBL/GenBank/DDBJ whole genome shotgun (WGS) entry which is preliminary data.</text>
</comment>
<name>A0A917GNP6_9MICC</name>
<gene>
    <name evidence="3" type="ORF">GCM10011374_13390</name>
</gene>
<sequence>MADIDPDESQNDASRKHDPRDRDARTDEQRAADATRESSGYSIEGDTPPAEGLGVGPTRHELDVDHRGDSVKGKIALAVILGVVVLFAVLWFVGAVVGLF</sequence>